<dbReference type="PANTHER" id="PTHR33122">
    <property type="entry name" value="LIPID BINDING PROTEIN-RELATED"/>
    <property type="match status" value="1"/>
</dbReference>
<sequence>MAIRKVVVFVVALVVVWEACDGFGLCNLQQQDLMACQPAVAKDHPTKPSAGCCKAIKVLTPEDIECLCDVKNNKPNLLHYFGVDPGRCMQLPGLCEYPVAVNC</sequence>
<dbReference type="GO" id="GO:0005504">
    <property type="term" value="F:fatty acid binding"/>
    <property type="evidence" value="ECO:0007669"/>
    <property type="project" value="InterPro"/>
</dbReference>
<organism evidence="3">
    <name type="scientific">Opuntia streptacantha</name>
    <name type="common">Prickly pear cactus</name>
    <name type="synonym">Opuntia cardona</name>
    <dbReference type="NCBI Taxonomy" id="393608"/>
    <lineage>
        <taxon>Eukaryota</taxon>
        <taxon>Viridiplantae</taxon>
        <taxon>Streptophyta</taxon>
        <taxon>Embryophyta</taxon>
        <taxon>Tracheophyta</taxon>
        <taxon>Spermatophyta</taxon>
        <taxon>Magnoliopsida</taxon>
        <taxon>eudicotyledons</taxon>
        <taxon>Gunneridae</taxon>
        <taxon>Pentapetalae</taxon>
        <taxon>Caryophyllales</taxon>
        <taxon>Cactineae</taxon>
        <taxon>Cactaceae</taxon>
        <taxon>Opuntioideae</taxon>
        <taxon>Opuntia</taxon>
    </lineage>
</organism>
<dbReference type="InterPro" id="IPR039265">
    <property type="entry name" value="DIR1-like"/>
</dbReference>
<dbReference type="Gene3D" id="1.10.110.10">
    <property type="entry name" value="Plant lipid-transfer and hydrophobic proteins"/>
    <property type="match status" value="1"/>
</dbReference>
<dbReference type="GO" id="GO:0009627">
    <property type="term" value="P:systemic acquired resistance"/>
    <property type="evidence" value="ECO:0007669"/>
    <property type="project" value="InterPro"/>
</dbReference>
<evidence type="ECO:0000256" key="1">
    <source>
        <dbReference type="SAM" id="SignalP"/>
    </source>
</evidence>
<reference evidence="3" key="1">
    <citation type="journal article" date="2013" name="J. Plant Res.">
        <title>Effect of fungi and light on seed germination of three Opuntia species from semiarid lands of central Mexico.</title>
        <authorList>
            <person name="Delgado-Sanchez P."/>
            <person name="Jimenez-Bremont J.F."/>
            <person name="Guerrero-Gonzalez Mde L."/>
            <person name="Flores J."/>
        </authorList>
    </citation>
    <scope>NUCLEOTIDE SEQUENCE</scope>
    <source>
        <tissue evidence="3">Cladode</tissue>
    </source>
</reference>
<dbReference type="AlphaFoldDB" id="A0A7C8YZX0"/>
<protein>
    <recommendedName>
        <fullName evidence="2">Bifunctional inhibitor/plant lipid transfer protein/seed storage helical domain-containing protein</fullName>
    </recommendedName>
</protein>
<accession>A0A7C8YZX0</accession>
<reference evidence="3" key="2">
    <citation type="submission" date="2020-07" db="EMBL/GenBank/DDBJ databases">
        <authorList>
            <person name="Vera ALvarez R."/>
            <person name="Arias-Moreno D.M."/>
            <person name="Jimenez-Jacinto V."/>
            <person name="Jimenez-Bremont J.F."/>
            <person name="Swaminathan K."/>
            <person name="Moose S.P."/>
            <person name="Guerrero-Gonzalez M.L."/>
            <person name="Marino-Ramirez L."/>
            <person name="Landsman D."/>
            <person name="Rodriguez-Kessler M."/>
            <person name="Delgado-Sanchez P."/>
        </authorList>
    </citation>
    <scope>NUCLEOTIDE SEQUENCE</scope>
    <source>
        <tissue evidence="3">Cladode</tissue>
    </source>
</reference>
<feature type="signal peptide" evidence="1">
    <location>
        <begin position="1"/>
        <end position="22"/>
    </location>
</feature>
<dbReference type="Pfam" id="PF14368">
    <property type="entry name" value="LTP_2"/>
    <property type="match status" value="1"/>
</dbReference>
<evidence type="ECO:0000313" key="3">
    <source>
        <dbReference type="EMBL" id="MBA4630876.1"/>
    </source>
</evidence>
<feature type="chain" id="PRO_5027870344" description="Bifunctional inhibitor/plant lipid transfer protein/seed storage helical domain-containing protein" evidence="1">
    <location>
        <begin position="23"/>
        <end position="103"/>
    </location>
</feature>
<dbReference type="PANTHER" id="PTHR33122:SF60">
    <property type="entry name" value="LIPID-TRANSFER PROTEIN DIR1-RELATED"/>
    <property type="match status" value="1"/>
</dbReference>
<dbReference type="InterPro" id="IPR016140">
    <property type="entry name" value="Bifunc_inhib/LTP/seed_store"/>
</dbReference>
<evidence type="ECO:0000259" key="2">
    <source>
        <dbReference type="Pfam" id="PF14368"/>
    </source>
</evidence>
<dbReference type="SUPFAM" id="SSF47699">
    <property type="entry name" value="Bifunctional inhibitor/lipid-transfer protein/seed storage 2S albumin"/>
    <property type="match status" value="1"/>
</dbReference>
<keyword evidence="1" id="KW-0732">Signal</keyword>
<proteinExistence type="predicted"/>
<name>A0A7C8YZX0_OPUST</name>
<dbReference type="EMBL" id="GISG01075536">
    <property type="protein sequence ID" value="MBA4630876.1"/>
    <property type="molecule type" value="Transcribed_RNA"/>
</dbReference>
<dbReference type="InterPro" id="IPR036312">
    <property type="entry name" value="Bifun_inhib/LTP/seed_sf"/>
</dbReference>
<feature type="domain" description="Bifunctional inhibitor/plant lipid transfer protein/seed storage helical" evidence="2">
    <location>
        <begin position="24"/>
        <end position="100"/>
    </location>
</feature>